<evidence type="ECO:0000256" key="1">
    <source>
        <dbReference type="ARBA" id="ARBA00006096"/>
    </source>
</evidence>
<evidence type="ECO:0000256" key="3">
    <source>
        <dbReference type="SAM" id="SignalP"/>
    </source>
</evidence>
<evidence type="ECO:0000313" key="4">
    <source>
        <dbReference type="EMBL" id="WOV88964.1"/>
    </source>
</evidence>
<protein>
    <submittedName>
        <fullName evidence="4">D-alanyl-D-alanine carboxypeptidase/D-alanyl-D-alanine-endopeptidase</fullName>
        <ecNumber evidence="4">3.4.16.4</ecNumber>
    </submittedName>
</protein>
<dbReference type="Gene3D" id="3.50.80.20">
    <property type="entry name" value="D-Ala-D-Ala carboxypeptidase C, peptidase S13"/>
    <property type="match status" value="1"/>
</dbReference>
<dbReference type="RefSeq" id="WP_317970554.1">
    <property type="nucleotide sequence ID" value="NZ_CP129118.1"/>
</dbReference>
<accession>A0ABZ0L9W4</accession>
<dbReference type="PANTHER" id="PTHR30023:SF0">
    <property type="entry name" value="PENICILLIN-SENSITIVE CARBOXYPEPTIDASE A"/>
    <property type="match status" value="1"/>
</dbReference>
<dbReference type="SUPFAM" id="SSF56601">
    <property type="entry name" value="beta-lactamase/transpeptidase-like"/>
    <property type="match status" value="1"/>
</dbReference>
<dbReference type="Proteomes" id="UP001303902">
    <property type="component" value="Chromosome"/>
</dbReference>
<organism evidence="4 5">
    <name type="scientific">Sporosarcina oncorhynchi</name>
    <dbReference type="NCBI Taxonomy" id="3056444"/>
    <lineage>
        <taxon>Bacteria</taxon>
        <taxon>Bacillati</taxon>
        <taxon>Bacillota</taxon>
        <taxon>Bacilli</taxon>
        <taxon>Bacillales</taxon>
        <taxon>Caryophanaceae</taxon>
        <taxon>Sporosarcina</taxon>
    </lineage>
</organism>
<dbReference type="GO" id="GO:0009002">
    <property type="term" value="F:serine-type D-Ala-D-Ala carboxypeptidase activity"/>
    <property type="evidence" value="ECO:0007669"/>
    <property type="project" value="UniProtKB-EC"/>
</dbReference>
<sequence>MFLRKSAMILMAIVMSFAAVFTVLPTQSEVHATSPYESLEKKINVLLGDASMNSVVSSVVVRKASTGEIIYEADADRKVTPASTLKLLTSAAALETLGEEYRFTTDLLTDGKVVNGVLNGNLYVRGQGDPTLLKNDLDQFAAQLSKLGIKKINGNLIGDDTWFDAVRLSPSIEKSDETHYYAAQISGLTLSPNNDYDAGTVIVNATPTKNGYKAKVSMSPDTNVVSIVNKSKTVAKGNRNTLTIKRQSGTNKIIISGNVPVGSAGKKEWVTVSNPTAYTLDVFKKSLASKGIKFVPSAQVLRRQTPENTKVLVTKQSMPLKSLMRPFMKLSNNTHAEILAKTMGKHVYADGSWNSGLQVMRDYSQSIGLNPAEWSFEDASGMSHKNKVSSAQLTELLYLVRNASWYLSFVQGLPVSGMQERFVGGTLKNRLTGSAVKGKVIAKTGSLNNVNSLAGYVETVEGETLIFSVLTQNQKKSTIPTLDRIASAIATTSIK</sequence>
<dbReference type="Pfam" id="PF02113">
    <property type="entry name" value="Peptidase_S13"/>
    <property type="match status" value="1"/>
</dbReference>
<keyword evidence="3" id="KW-0732">Signal</keyword>
<feature type="chain" id="PRO_5045898709" evidence="3">
    <location>
        <begin position="19"/>
        <end position="495"/>
    </location>
</feature>
<dbReference type="EC" id="3.4.16.4" evidence="4"/>
<evidence type="ECO:0000256" key="2">
    <source>
        <dbReference type="ARBA" id="ARBA00022801"/>
    </source>
</evidence>
<keyword evidence="2 4" id="KW-0378">Hydrolase</keyword>
<feature type="signal peptide" evidence="3">
    <location>
        <begin position="1"/>
        <end position="18"/>
    </location>
</feature>
<keyword evidence="4" id="KW-0121">Carboxypeptidase</keyword>
<proteinExistence type="inferred from homology"/>
<dbReference type="NCBIfam" id="TIGR00666">
    <property type="entry name" value="PBP4"/>
    <property type="match status" value="1"/>
</dbReference>
<dbReference type="PRINTS" id="PR00922">
    <property type="entry name" value="DADACBPTASE3"/>
</dbReference>
<dbReference type="Gene3D" id="3.40.710.10">
    <property type="entry name" value="DD-peptidase/beta-lactamase superfamily"/>
    <property type="match status" value="2"/>
</dbReference>
<dbReference type="PANTHER" id="PTHR30023">
    <property type="entry name" value="D-ALANYL-D-ALANINE CARBOXYPEPTIDASE"/>
    <property type="match status" value="1"/>
</dbReference>
<dbReference type="InterPro" id="IPR012338">
    <property type="entry name" value="Beta-lactam/transpept-like"/>
</dbReference>
<gene>
    <name evidence="4" type="primary">dacB</name>
    <name evidence="4" type="ORF">QWT69_07635</name>
</gene>
<name>A0ABZ0L9W4_9BACL</name>
<dbReference type="EMBL" id="CP129118">
    <property type="protein sequence ID" value="WOV88964.1"/>
    <property type="molecule type" value="Genomic_DNA"/>
</dbReference>
<dbReference type="InterPro" id="IPR000667">
    <property type="entry name" value="Peptidase_S13"/>
</dbReference>
<keyword evidence="4" id="KW-0645">Protease</keyword>
<keyword evidence="5" id="KW-1185">Reference proteome</keyword>
<evidence type="ECO:0000313" key="5">
    <source>
        <dbReference type="Proteomes" id="UP001303902"/>
    </source>
</evidence>
<comment type="similarity">
    <text evidence="1">Belongs to the peptidase S13 family.</text>
</comment>
<reference evidence="4 5" key="1">
    <citation type="submission" date="2023-06" db="EMBL/GenBank/DDBJ databases">
        <title>Sporosarcina sp. nov., isolated from Korean tranditional fermented seafood 'Jeotgal'.</title>
        <authorList>
            <person name="Yang A.I."/>
            <person name="Shin N.-R."/>
        </authorList>
    </citation>
    <scope>NUCLEOTIDE SEQUENCE [LARGE SCALE GENOMIC DNA]</scope>
    <source>
        <strain evidence="4 5">T2O-4</strain>
    </source>
</reference>